<gene>
    <name evidence="2" type="ORF">FisN_1Hh088</name>
</gene>
<dbReference type="InParanoid" id="A0A1Z5JDT9"/>
<dbReference type="EMBL" id="BDSP01000050">
    <property type="protein sequence ID" value="GAX12163.1"/>
    <property type="molecule type" value="Genomic_DNA"/>
</dbReference>
<reference evidence="2 3" key="1">
    <citation type="journal article" date="2015" name="Plant Cell">
        <title>Oil accumulation by the oleaginous diatom Fistulifera solaris as revealed by the genome and transcriptome.</title>
        <authorList>
            <person name="Tanaka T."/>
            <person name="Maeda Y."/>
            <person name="Veluchamy A."/>
            <person name="Tanaka M."/>
            <person name="Abida H."/>
            <person name="Marechal E."/>
            <person name="Bowler C."/>
            <person name="Muto M."/>
            <person name="Sunaga Y."/>
            <person name="Tanaka M."/>
            <person name="Yoshino T."/>
            <person name="Taniguchi T."/>
            <person name="Fukuda Y."/>
            <person name="Nemoto M."/>
            <person name="Matsumoto M."/>
            <person name="Wong P.S."/>
            <person name="Aburatani S."/>
            <person name="Fujibuchi W."/>
        </authorList>
    </citation>
    <scope>NUCLEOTIDE SEQUENCE [LARGE SCALE GENOMIC DNA]</scope>
    <source>
        <strain evidence="2 3">JPCC DA0580</strain>
    </source>
</reference>
<evidence type="ECO:0000256" key="1">
    <source>
        <dbReference type="SAM" id="MobiDB-lite"/>
    </source>
</evidence>
<feature type="region of interest" description="Disordered" evidence="1">
    <location>
        <begin position="449"/>
        <end position="473"/>
    </location>
</feature>
<comment type="caution">
    <text evidence="2">The sequence shown here is derived from an EMBL/GenBank/DDBJ whole genome shotgun (WGS) entry which is preliminary data.</text>
</comment>
<evidence type="ECO:0000313" key="2">
    <source>
        <dbReference type="EMBL" id="GAX12163.1"/>
    </source>
</evidence>
<keyword evidence="3" id="KW-1185">Reference proteome</keyword>
<proteinExistence type="predicted"/>
<sequence length="473" mass="54101">MPRTFCSIPTKEADLRSDALTYAAQEAERSILSLRLAKDSTARTSDSAHHDVEETVKAAQRLLAVSRPPSFVEVFSEQQNSSQYATLHRVFLQLISRLLDHAFDKRLTDHRVTVLQASLLMARRVHELGLPMHLPLHERLMQSFAAWADLLIEENPARLILEAAAWSPCVTAHTFHCSLCCLIENRRFACAAVLLKGMRADYKLERMEIPYVREVLFALEKSIEENIADQWSAEVETRLIPTLSEIQDIVGSLEYFVQYVFHVDTLGLVNLERLNDLDEDQTESFFKHVVSKLDAEFYEDEKLEANQYTTRDEEEKSIVAQSVLLSGCIDKKVRALIMALLDRKSPVPRNSSSRRNRQIHSLGSVVDAENHQVFQAYAVVQDESDSDWSDSERTLPFMDMIYSRQNLFEFPDITGQLVALNKGKALLFTEEYERLLWARDYEEEMDMLADSMVPDYDDSDDDDDDDGSGGNDF</sequence>
<feature type="compositionally biased region" description="Acidic residues" evidence="1">
    <location>
        <begin position="455"/>
        <end position="467"/>
    </location>
</feature>
<protein>
    <submittedName>
        <fullName evidence="2">Uncharacterized protein</fullName>
    </submittedName>
</protein>
<dbReference type="AlphaFoldDB" id="A0A1Z5JDT9"/>
<dbReference type="Proteomes" id="UP000198406">
    <property type="component" value="Unassembled WGS sequence"/>
</dbReference>
<organism evidence="2 3">
    <name type="scientific">Fistulifera solaris</name>
    <name type="common">Oleaginous diatom</name>
    <dbReference type="NCBI Taxonomy" id="1519565"/>
    <lineage>
        <taxon>Eukaryota</taxon>
        <taxon>Sar</taxon>
        <taxon>Stramenopiles</taxon>
        <taxon>Ochrophyta</taxon>
        <taxon>Bacillariophyta</taxon>
        <taxon>Bacillariophyceae</taxon>
        <taxon>Bacillariophycidae</taxon>
        <taxon>Naviculales</taxon>
        <taxon>Naviculaceae</taxon>
        <taxon>Fistulifera</taxon>
    </lineage>
</organism>
<evidence type="ECO:0000313" key="3">
    <source>
        <dbReference type="Proteomes" id="UP000198406"/>
    </source>
</evidence>
<accession>A0A1Z5JDT9</accession>
<name>A0A1Z5JDT9_FISSO</name>